<dbReference type="GO" id="GO:0061630">
    <property type="term" value="F:ubiquitin protein ligase activity"/>
    <property type="evidence" value="ECO:0007669"/>
    <property type="project" value="TreeGrafter"/>
</dbReference>
<organism evidence="3 4">
    <name type="scientific">Branchiostoma lanceolatum</name>
    <name type="common">Common lancelet</name>
    <name type="synonym">Amphioxus lanceolatum</name>
    <dbReference type="NCBI Taxonomy" id="7740"/>
    <lineage>
        <taxon>Eukaryota</taxon>
        <taxon>Metazoa</taxon>
        <taxon>Chordata</taxon>
        <taxon>Cephalochordata</taxon>
        <taxon>Leptocardii</taxon>
        <taxon>Amphioxiformes</taxon>
        <taxon>Branchiostomatidae</taxon>
        <taxon>Branchiostoma</taxon>
    </lineage>
</organism>
<dbReference type="InterPro" id="IPR050952">
    <property type="entry name" value="TRIM-NHL_E3_ligases"/>
</dbReference>
<dbReference type="PANTHER" id="PTHR24104:SF25">
    <property type="entry name" value="PROTEIN LIN-41"/>
    <property type="match status" value="1"/>
</dbReference>
<dbReference type="Gene3D" id="2.120.10.30">
    <property type="entry name" value="TolB, C-terminal domain"/>
    <property type="match status" value="1"/>
</dbReference>
<reference evidence="3" key="1">
    <citation type="submission" date="2022-01" db="EMBL/GenBank/DDBJ databases">
        <authorList>
            <person name="Braso-Vives M."/>
        </authorList>
    </citation>
    <scope>NUCLEOTIDE SEQUENCE</scope>
</reference>
<dbReference type="Pfam" id="PF01436">
    <property type="entry name" value="NHL"/>
    <property type="match status" value="2"/>
</dbReference>
<dbReference type="GO" id="GO:0008270">
    <property type="term" value="F:zinc ion binding"/>
    <property type="evidence" value="ECO:0007669"/>
    <property type="project" value="UniProtKB-KW"/>
</dbReference>
<keyword evidence="4" id="KW-1185">Reference proteome</keyword>
<keyword evidence="1" id="KW-0677">Repeat</keyword>
<proteinExistence type="predicted"/>
<name>A0A8K0ECC0_BRALA</name>
<dbReference type="SUPFAM" id="SSF101898">
    <property type="entry name" value="NHL repeat"/>
    <property type="match status" value="1"/>
</dbReference>
<gene>
    <name evidence="3" type="primary">TRIM3</name>
    <name evidence="3" type="ORF">BLAG_LOCUS6762</name>
</gene>
<evidence type="ECO:0000256" key="2">
    <source>
        <dbReference type="PROSITE-ProRule" id="PRU00504"/>
    </source>
</evidence>
<dbReference type="GO" id="GO:0000209">
    <property type="term" value="P:protein polyubiquitination"/>
    <property type="evidence" value="ECO:0007669"/>
    <property type="project" value="TreeGrafter"/>
</dbReference>
<dbReference type="GO" id="GO:0043161">
    <property type="term" value="P:proteasome-mediated ubiquitin-dependent protein catabolic process"/>
    <property type="evidence" value="ECO:0007669"/>
    <property type="project" value="TreeGrafter"/>
</dbReference>
<dbReference type="PANTHER" id="PTHR24104">
    <property type="entry name" value="E3 UBIQUITIN-PROTEIN LIGASE NHLRC1-RELATED"/>
    <property type="match status" value="1"/>
</dbReference>
<evidence type="ECO:0000313" key="4">
    <source>
        <dbReference type="Proteomes" id="UP000838412"/>
    </source>
</evidence>
<dbReference type="Proteomes" id="UP000838412">
    <property type="component" value="Chromosome 13"/>
</dbReference>
<dbReference type="EMBL" id="OV696698">
    <property type="protein sequence ID" value="CAH1244006.1"/>
    <property type="molecule type" value="Genomic_DNA"/>
</dbReference>
<feature type="repeat" description="NHL" evidence="2">
    <location>
        <begin position="196"/>
        <end position="239"/>
    </location>
</feature>
<dbReference type="OrthoDB" id="252722at2759"/>
<accession>A0A8K0ECC0</accession>
<evidence type="ECO:0000256" key="1">
    <source>
        <dbReference type="ARBA" id="ARBA00022737"/>
    </source>
</evidence>
<dbReference type="AlphaFoldDB" id="A0A8K0ECC0"/>
<evidence type="ECO:0000313" key="3">
    <source>
        <dbReference type="EMBL" id="CAH1244006.1"/>
    </source>
</evidence>
<dbReference type="InterPro" id="IPR011042">
    <property type="entry name" value="6-blade_b-propeller_TolB-like"/>
</dbReference>
<feature type="repeat" description="NHL" evidence="2">
    <location>
        <begin position="157"/>
        <end position="192"/>
    </location>
</feature>
<dbReference type="PROSITE" id="PS51125">
    <property type="entry name" value="NHL"/>
    <property type="match status" value="2"/>
</dbReference>
<protein>
    <submittedName>
        <fullName evidence="3">TRIM3 protein</fullName>
    </submittedName>
</protein>
<sequence>MASNLQGSGDFSEGTSVAEFRDDAAEAGRDSLITREGIDWLWFKVKIQGKDTKTGQSLRCFPIEGATFGMGIGSKGQFVFTSHKPLFHPAFHAVPGTQAIREYSRDGKLTKTLKPACLGAHPAGVAVLRDGRMVVSDQDRNSCLLLQPDGSLIREIGKEHLTNPWFIAVDESRDLFFVTDYGAHKVCVFDLEGNLKFSFGKHGKNEGELLGPIGITLDPAGNIIVANMTNGRLQVFGPDGTYLRTVAVVKGACSQGITLTPDRHIAVASSSGILFYKY</sequence>
<dbReference type="InterPro" id="IPR001258">
    <property type="entry name" value="NHL_repeat"/>
</dbReference>